<keyword evidence="7 11" id="KW-0472">Membrane</keyword>
<evidence type="ECO:0000313" key="15">
    <source>
        <dbReference type="Proteomes" id="UP000677668"/>
    </source>
</evidence>
<dbReference type="SUPFAM" id="SSF47384">
    <property type="entry name" value="Homodimeric domain of signal transducing histidine kinase"/>
    <property type="match status" value="1"/>
</dbReference>
<dbReference type="EMBL" id="CP072643">
    <property type="protein sequence ID" value="QUV95781.1"/>
    <property type="molecule type" value="Genomic_DNA"/>
</dbReference>
<dbReference type="Pfam" id="PF00512">
    <property type="entry name" value="HisKA"/>
    <property type="match status" value="1"/>
</dbReference>
<dbReference type="SUPFAM" id="SSF52172">
    <property type="entry name" value="CheY-like"/>
    <property type="match status" value="2"/>
</dbReference>
<keyword evidence="6 11" id="KW-1133">Transmembrane helix</keyword>
<keyword evidence="5 11" id="KW-0812">Transmembrane</keyword>
<comment type="catalytic activity">
    <reaction evidence="1">
        <text>ATP + protein L-histidine = ADP + protein N-phospho-L-histidine.</text>
        <dbReference type="EC" id="2.7.13.3"/>
    </reaction>
</comment>
<dbReference type="PRINTS" id="PR00344">
    <property type="entry name" value="BCTRLSENSOR"/>
</dbReference>
<accession>A0ABX8B896</accession>
<name>A0ABX8B896_9BACT</name>
<dbReference type="Pfam" id="PF02518">
    <property type="entry name" value="HATPase_c"/>
    <property type="match status" value="1"/>
</dbReference>
<dbReference type="PROSITE" id="PS50110">
    <property type="entry name" value="RESPONSE_REGULATORY"/>
    <property type="match status" value="2"/>
</dbReference>
<dbReference type="SMART" id="SM00448">
    <property type="entry name" value="REC"/>
    <property type="match status" value="2"/>
</dbReference>
<evidence type="ECO:0000256" key="6">
    <source>
        <dbReference type="ARBA" id="ARBA00022989"/>
    </source>
</evidence>
<feature type="domain" description="Response regulatory" evidence="13">
    <location>
        <begin position="524"/>
        <end position="642"/>
    </location>
</feature>
<feature type="domain" description="Response regulatory" evidence="13">
    <location>
        <begin position="668"/>
        <end position="790"/>
    </location>
</feature>
<evidence type="ECO:0000256" key="8">
    <source>
        <dbReference type="PROSITE-ProRule" id="PRU00169"/>
    </source>
</evidence>
<dbReference type="Pfam" id="PF13675">
    <property type="entry name" value="PilJ"/>
    <property type="match status" value="1"/>
</dbReference>
<sequence>MPSDPSWTPDSAALQRNLAQVRRLRWLYAVLLLTLTALMIAGQVAVQTFIHRQRDDARIINIAGRQRMRSQRLTKCLLAWQVAATPAERQAYLDELRDTLKQWKAAHQTLQDGNSETGLTACSTPASRAALQSTLPHFNAMVSTLEQVLATTDATGLPRPPTPEQFQTVLKHQRLFLARMETVVDELEAGSNACRVQLQVFGWVWLGVVLVIFTLEGNFIVRRALKQTTAVIREISLARDRLASLNRRLEQARDAAQAAARAKSAFLANMSHEIRTPMNGVIGMSNLLASTPLSGEQREYLETIRSSAESLLVILNDILDFSKIEAGALHIEQTPFDLRECIESTLDVIAEPASRKRLDVAYLIEDNVPTTIVSDPTRFRQVLLNLLSNAIKFTEQGEVVVTVSAEPLDDDEPSLTKLTANDRPRRYELRVDVRDTGIGIPPEAHDRVFRDFEQATETTYRVYGGTGLGLAISKRLVEMLGGNIWFESEVGRGTTFHFTLLCESAPNQPRVYVRGSLPELENKIALVVDDNATNRHILEYQLRAWHATPLMAASAAEALHCLQQPGTKVDIFILDVQLPDMDGLTLAREIRRQPAYARTPILFFGSTMEESLKAQLSTFAPSAMMPKPIRLMRFQRQLEELLAPRPEPAPSTPQPLFDATLGQQHPLRVLVVEDNVVNRKLAVRMLEKLGYQPDTASDGIEGVEAILGAVACEKPYDLVFMDVQMPGKDGLEAVREVRAALAPDMCPRFIALTAAVLEEERRAAFAAGVDDYLGKPFTIHDLVAALQATSPLTRRHRAKSTGEPDSSLPYSTR</sequence>
<evidence type="ECO:0000313" key="14">
    <source>
        <dbReference type="EMBL" id="QUV95781.1"/>
    </source>
</evidence>
<dbReference type="InterPro" id="IPR003661">
    <property type="entry name" value="HisK_dim/P_dom"/>
</dbReference>
<evidence type="ECO:0000256" key="11">
    <source>
        <dbReference type="SAM" id="Phobius"/>
    </source>
</evidence>
<dbReference type="InterPro" id="IPR004358">
    <property type="entry name" value="Sig_transdc_His_kin-like_C"/>
</dbReference>
<dbReference type="InterPro" id="IPR036890">
    <property type="entry name" value="HATPase_C_sf"/>
</dbReference>
<dbReference type="Gene3D" id="3.40.50.2300">
    <property type="match status" value="2"/>
</dbReference>
<dbReference type="RefSeq" id="WP_211423980.1">
    <property type="nucleotide sequence ID" value="NZ_CP072643.1"/>
</dbReference>
<evidence type="ECO:0000256" key="7">
    <source>
        <dbReference type="ARBA" id="ARBA00023136"/>
    </source>
</evidence>
<dbReference type="InterPro" id="IPR011006">
    <property type="entry name" value="CheY-like_superfamily"/>
</dbReference>
<evidence type="ECO:0000259" key="13">
    <source>
        <dbReference type="PROSITE" id="PS50110"/>
    </source>
</evidence>
<dbReference type="CDD" id="cd00082">
    <property type="entry name" value="HisKA"/>
    <property type="match status" value="1"/>
</dbReference>
<dbReference type="InterPro" id="IPR005467">
    <property type="entry name" value="His_kinase_dom"/>
</dbReference>
<evidence type="ECO:0000256" key="5">
    <source>
        <dbReference type="ARBA" id="ARBA00022692"/>
    </source>
</evidence>
<dbReference type="PANTHER" id="PTHR45339">
    <property type="entry name" value="HYBRID SIGNAL TRANSDUCTION HISTIDINE KINASE J"/>
    <property type="match status" value="1"/>
</dbReference>
<dbReference type="SMART" id="SM00387">
    <property type="entry name" value="HATPase_c"/>
    <property type="match status" value="1"/>
</dbReference>
<evidence type="ECO:0000256" key="9">
    <source>
        <dbReference type="SAM" id="Coils"/>
    </source>
</evidence>
<evidence type="ECO:0000256" key="2">
    <source>
        <dbReference type="ARBA" id="ARBA00004141"/>
    </source>
</evidence>
<dbReference type="CDD" id="cd17546">
    <property type="entry name" value="REC_hyHK_CKI1_RcsC-like"/>
    <property type="match status" value="2"/>
</dbReference>
<feature type="transmembrane region" description="Helical" evidence="11">
    <location>
        <begin position="26"/>
        <end position="50"/>
    </location>
</feature>
<feature type="coiled-coil region" evidence="9">
    <location>
        <begin position="235"/>
        <end position="262"/>
    </location>
</feature>
<dbReference type="EC" id="2.7.13.3" evidence="3"/>
<dbReference type="CDD" id="cd16922">
    <property type="entry name" value="HATPase_EvgS-ArcB-TorS-like"/>
    <property type="match status" value="1"/>
</dbReference>
<feature type="modified residue" description="4-aspartylphosphate" evidence="8">
    <location>
        <position position="575"/>
    </location>
</feature>
<dbReference type="InterPro" id="IPR003594">
    <property type="entry name" value="HATPase_dom"/>
</dbReference>
<dbReference type="SUPFAM" id="SSF55874">
    <property type="entry name" value="ATPase domain of HSP90 chaperone/DNA topoisomerase II/histidine kinase"/>
    <property type="match status" value="1"/>
</dbReference>
<keyword evidence="9" id="KW-0175">Coiled coil</keyword>
<feature type="modified residue" description="4-aspartylphosphate" evidence="8">
    <location>
        <position position="722"/>
    </location>
</feature>
<proteinExistence type="predicted"/>
<dbReference type="PROSITE" id="PS50109">
    <property type="entry name" value="HIS_KIN"/>
    <property type="match status" value="1"/>
</dbReference>
<evidence type="ECO:0000259" key="12">
    <source>
        <dbReference type="PROSITE" id="PS50109"/>
    </source>
</evidence>
<dbReference type="InterPro" id="IPR001789">
    <property type="entry name" value="Sig_transdc_resp-reg_receiver"/>
</dbReference>
<dbReference type="Pfam" id="PF00072">
    <property type="entry name" value="Response_reg"/>
    <property type="match status" value="2"/>
</dbReference>
<protein>
    <recommendedName>
        <fullName evidence="3">histidine kinase</fullName>
        <ecNumber evidence="3">2.7.13.3</ecNumber>
    </recommendedName>
</protein>
<evidence type="ECO:0000256" key="1">
    <source>
        <dbReference type="ARBA" id="ARBA00000085"/>
    </source>
</evidence>
<dbReference type="Gene3D" id="3.30.565.10">
    <property type="entry name" value="Histidine kinase-like ATPase, C-terminal domain"/>
    <property type="match status" value="1"/>
</dbReference>
<evidence type="ECO:0000256" key="3">
    <source>
        <dbReference type="ARBA" id="ARBA00012438"/>
    </source>
</evidence>
<feature type="transmembrane region" description="Helical" evidence="11">
    <location>
        <begin position="200"/>
        <end position="221"/>
    </location>
</feature>
<reference evidence="14 15" key="1">
    <citation type="submission" date="2021-03" db="EMBL/GenBank/DDBJ databases">
        <title>Genomic and phenotypic characterization of Chloracidobacterium isolates provides evidence for multiple species.</title>
        <authorList>
            <person name="Saini M.K."/>
            <person name="Costas A.M.G."/>
            <person name="Tank M."/>
            <person name="Bryant D.A."/>
        </authorList>
    </citation>
    <scope>NUCLEOTIDE SEQUENCE [LARGE SCALE GENOMIC DNA]</scope>
    <source>
        <strain evidence="14 15">N</strain>
    </source>
</reference>
<evidence type="ECO:0000256" key="4">
    <source>
        <dbReference type="ARBA" id="ARBA00022553"/>
    </source>
</evidence>
<dbReference type="SMART" id="SM00388">
    <property type="entry name" value="HisKA"/>
    <property type="match status" value="1"/>
</dbReference>
<comment type="subcellular location">
    <subcellularLocation>
        <location evidence="2">Membrane</location>
        <topology evidence="2">Multi-pass membrane protein</topology>
    </subcellularLocation>
</comment>
<dbReference type="InterPro" id="IPR036097">
    <property type="entry name" value="HisK_dim/P_sf"/>
</dbReference>
<keyword evidence="15" id="KW-1185">Reference proteome</keyword>
<organism evidence="14 15">
    <name type="scientific">Chloracidobacterium sp. N</name>
    <dbReference type="NCBI Taxonomy" id="2821540"/>
    <lineage>
        <taxon>Bacteria</taxon>
        <taxon>Pseudomonadati</taxon>
        <taxon>Acidobacteriota</taxon>
        <taxon>Terriglobia</taxon>
        <taxon>Terriglobales</taxon>
        <taxon>Acidobacteriaceae</taxon>
        <taxon>Chloracidobacterium</taxon>
        <taxon>Chloracidobacterium aggregatum</taxon>
    </lineage>
</organism>
<dbReference type="InterPro" id="IPR029095">
    <property type="entry name" value="NarX-like_N"/>
</dbReference>
<gene>
    <name evidence="14" type="ORF">J8C05_13275</name>
</gene>
<dbReference type="Proteomes" id="UP000677668">
    <property type="component" value="Chromosome 2"/>
</dbReference>
<feature type="domain" description="Histidine kinase" evidence="12">
    <location>
        <begin position="269"/>
        <end position="504"/>
    </location>
</feature>
<feature type="region of interest" description="Disordered" evidence="10">
    <location>
        <begin position="793"/>
        <end position="813"/>
    </location>
</feature>
<dbReference type="PANTHER" id="PTHR45339:SF3">
    <property type="entry name" value="HISTIDINE KINASE"/>
    <property type="match status" value="1"/>
</dbReference>
<evidence type="ECO:0000256" key="10">
    <source>
        <dbReference type="SAM" id="MobiDB-lite"/>
    </source>
</evidence>
<keyword evidence="4 8" id="KW-0597">Phosphoprotein</keyword>
<dbReference type="Gene3D" id="1.10.287.130">
    <property type="match status" value="1"/>
</dbReference>